<accession>A0A0D3R3M4</accession>
<keyword evidence="1" id="KW-1133">Transmembrane helix</keyword>
<dbReference type="EMBL" id="KP266743">
    <property type="protein sequence ID" value="AJR29264.1"/>
    <property type="molecule type" value="Genomic_DNA"/>
</dbReference>
<organism evidence="2 3">
    <name type="scientific">Tortoise ranavirus</name>
    <dbReference type="NCBI Taxonomy" id="1585660"/>
    <lineage>
        <taxon>Viruses</taxon>
        <taxon>Varidnaviria</taxon>
        <taxon>Bamfordvirae</taxon>
        <taxon>Nucleocytoviricota</taxon>
        <taxon>Megaviricetes</taxon>
        <taxon>Pimascovirales</taxon>
        <taxon>Pimascovirales incertae sedis</taxon>
        <taxon>Iridoviridae</taxon>
        <taxon>Alphairidovirinae</taxon>
        <taxon>Ranavirus</taxon>
        <taxon>Ranavirus alytes1</taxon>
        <taxon>Common midwife toad virus</taxon>
    </lineage>
</organism>
<reference evidence="2 3" key="1">
    <citation type="journal article" date="2015" name="PLoS ONE">
        <title>Phylogeny and differentiation of reptilian and amphibian ranaviruses detected in europe.</title>
        <authorList>
            <person name="Stohr A.C."/>
            <person name="Lopez-Bueno A."/>
            <person name="Blahak S."/>
            <person name="Caeiro M.F."/>
            <person name="Rosa G.M."/>
            <person name="Alves de Matos A.P."/>
            <person name="Martel A."/>
            <person name="Alejo A."/>
            <person name="Marschang R.E."/>
        </authorList>
    </citation>
    <scope>NUCLEOTIDE SEQUENCE [LARGE SCALE GENOMIC DNA]</scope>
    <source>
        <strain evidence="2">1</strain>
    </source>
</reference>
<keyword evidence="1" id="KW-0472">Membrane</keyword>
<evidence type="ECO:0000313" key="2">
    <source>
        <dbReference type="EMBL" id="AJR29264.1"/>
    </source>
</evidence>
<name>A0A0D3R3M4_9VIRU</name>
<gene>
    <name evidence="2" type="ORF">ToRV1_ORF33L</name>
</gene>
<protein>
    <recommendedName>
        <fullName evidence="4">Transmembrane protein</fullName>
    </recommendedName>
</protein>
<evidence type="ECO:0000313" key="3">
    <source>
        <dbReference type="Proteomes" id="UP000113061"/>
    </source>
</evidence>
<dbReference type="Proteomes" id="UP000113061">
    <property type="component" value="Segment"/>
</dbReference>
<proteinExistence type="predicted"/>
<sequence>MWIHSPVRNYIHLSHTILHYPYPGNANIIYNRGHLHSRGGRGCRVCHQFVVLGKALLFSADALVVLGIVELSLVPLALLCLGSLSGILRVRQGPHALGSGRQDQLAV</sequence>
<keyword evidence="1" id="KW-0812">Transmembrane</keyword>
<evidence type="ECO:0000256" key="1">
    <source>
        <dbReference type="SAM" id="Phobius"/>
    </source>
</evidence>
<evidence type="ECO:0008006" key="4">
    <source>
        <dbReference type="Google" id="ProtNLM"/>
    </source>
</evidence>
<feature type="transmembrane region" description="Helical" evidence="1">
    <location>
        <begin position="62"/>
        <end position="84"/>
    </location>
</feature>